<accession>A0A5C5ZV19</accession>
<feature type="signal peptide" evidence="1">
    <location>
        <begin position="1"/>
        <end position="22"/>
    </location>
</feature>
<feature type="chain" id="PRO_5022924508" description="PEP-CTERM protein-sorting domain-containing protein" evidence="1">
    <location>
        <begin position="23"/>
        <end position="241"/>
    </location>
</feature>
<dbReference type="NCBIfam" id="TIGR02595">
    <property type="entry name" value="PEP_CTERM"/>
    <property type="match status" value="1"/>
</dbReference>
<organism evidence="2 3">
    <name type="scientific">Pseudobythopirellula maris</name>
    <dbReference type="NCBI Taxonomy" id="2527991"/>
    <lineage>
        <taxon>Bacteria</taxon>
        <taxon>Pseudomonadati</taxon>
        <taxon>Planctomycetota</taxon>
        <taxon>Planctomycetia</taxon>
        <taxon>Pirellulales</taxon>
        <taxon>Lacipirellulaceae</taxon>
        <taxon>Pseudobythopirellula</taxon>
    </lineage>
</organism>
<proteinExistence type="predicted"/>
<evidence type="ECO:0000256" key="1">
    <source>
        <dbReference type="SAM" id="SignalP"/>
    </source>
</evidence>
<dbReference type="OrthoDB" id="275044at2"/>
<keyword evidence="3" id="KW-1185">Reference proteome</keyword>
<keyword evidence="1" id="KW-0732">Signal</keyword>
<dbReference type="InterPro" id="IPR013424">
    <property type="entry name" value="Ice-binding_C"/>
</dbReference>
<dbReference type="EMBL" id="SJPQ01000001">
    <property type="protein sequence ID" value="TWT91090.1"/>
    <property type="molecule type" value="Genomic_DNA"/>
</dbReference>
<protein>
    <recommendedName>
        <fullName evidence="4">PEP-CTERM protein-sorting domain-containing protein</fullName>
    </recommendedName>
</protein>
<evidence type="ECO:0000313" key="3">
    <source>
        <dbReference type="Proteomes" id="UP000315440"/>
    </source>
</evidence>
<name>A0A5C5ZV19_9BACT</name>
<sequence length="241" mass="24756" precursor="true">MKNLWIGLLSAACLVVAAPAGAETIAYWAQNDNGLPGGGFGFETTDFPMAADEGAGAWTLADFDASETAGVYDYVQSFAGTSDNALAGYGSGGSFSFQGGAGDGNGGFANNGASIVFEIDTTLYSDILVSWAQRGTGTGFSSREFAYSLDGLTYVSIDTDTGGLTSSWDTVNYDLSAIDAIEGLPSVYFSVTYDGATSDTGNNRIDNVLFEGTLVPEPSSVVLTLLAGAFASMVGVRSKLG</sequence>
<evidence type="ECO:0008006" key="4">
    <source>
        <dbReference type="Google" id="ProtNLM"/>
    </source>
</evidence>
<comment type="caution">
    <text evidence="2">The sequence shown here is derived from an EMBL/GenBank/DDBJ whole genome shotgun (WGS) entry which is preliminary data.</text>
</comment>
<dbReference type="RefSeq" id="WP_146398519.1">
    <property type="nucleotide sequence ID" value="NZ_SJPQ01000001.1"/>
</dbReference>
<evidence type="ECO:0000313" key="2">
    <source>
        <dbReference type="EMBL" id="TWT91090.1"/>
    </source>
</evidence>
<dbReference type="AlphaFoldDB" id="A0A5C5ZV19"/>
<reference evidence="2 3" key="1">
    <citation type="submission" date="2019-02" db="EMBL/GenBank/DDBJ databases">
        <title>Deep-cultivation of Planctomycetes and their phenomic and genomic characterization uncovers novel biology.</title>
        <authorList>
            <person name="Wiegand S."/>
            <person name="Jogler M."/>
            <person name="Boedeker C."/>
            <person name="Pinto D."/>
            <person name="Vollmers J."/>
            <person name="Rivas-Marin E."/>
            <person name="Kohn T."/>
            <person name="Peeters S.H."/>
            <person name="Heuer A."/>
            <person name="Rast P."/>
            <person name="Oberbeckmann S."/>
            <person name="Bunk B."/>
            <person name="Jeske O."/>
            <person name="Meyerdierks A."/>
            <person name="Storesund J.E."/>
            <person name="Kallscheuer N."/>
            <person name="Luecker S."/>
            <person name="Lage O.M."/>
            <person name="Pohl T."/>
            <person name="Merkel B.J."/>
            <person name="Hornburger P."/>
            <person name="Mueller R.-W."/>
            <person name="Bruemmer F."/>
            <person name="Labrenz M."/>
            <person name="Spormann A.M."/>
            <person name="Op Den Camp H."/>
            <person name="Overmann J."/>
            <person name="Amann R."/>
            <person name="Jetten M.S.M."/>
            <person name="Mascher T."/>
            <person name="Medema M.H."/>
            <person name="Devos D.P."/>
            <person name="Kaster A.-K."/>
            <person name="Ovreas L."/>
            <person name="Rohde M."/>
            <person name="Galperin M.Y."/>
            <person name="Jogler C."/>
        </authorList>
    </citation>
    <scope>NUCLEOTIDE SEQUENCE [LARGE SCALE GENOMIC DNA]</scope>
    <source>
        <strain evidence="2 3">Mal64</strain>
    </source>
</reference>
<dbReference type="Proteomes" id="UP000315440">
    <property type="component" value="Unassembled WGS sequence"/>
</dbReference>
<gene>
    <name evidence="2" type="ORF">Mal64_14890</name>
</gene>